<reference evidence="4 5" key="1">
    <citation type="submission" date="2024-11" db="EMBL/GenBank/DDBJ databases">
        <title>Chromosome-level genome assembly of the freshwater bivalve Anodonta woodiana.</title>
        <authorList>
            <person name="Chen X."/>
        </authorList>
    </citation>
    <scope>NUCLEOTIDE SEQUENCE [LARGE SCALE GENOMIC DNA]</scope>
    <source>
        <strain evidence="4">MN2024</strain>
        <tissue evidence="4">Gills</tissue>
    </source>
</reference>
<evidence type="ECO:0000256" key="3">
    <source>
        <dbReference type="SAM" id="SignalP"/>
    </source>
</evidence>
<evidence type="ECO:0000256" key="1">
    <source>
        <dbReference type="SAM" id="MobiDB-lite"/>
    </source>
</evidence>
<dbReference type="EMBL" id="JBJQND010000005">
    <property type="protein sequence ID" value="KAL3876821.1"/>
    <property type="molecule type" value="Genomic_DNA"/>
</dbReference>
<feature type="signal peptide" evidence="3">
    <location>
        <begin position="1"/>
        <end position="25"/>
    </location>
</feature>
<feature type="chain" id="PRO_5044827632" evidence="3">
    <location>
        <begin position="26"/>
        <end position="231"/>
    </location>
</feature>
<dbReference type="Proteomes" id="UP001634394">
    <property type="component" value="Unassembled WGS sequence"/>
</dbReference>
<keyword evidence="5" id="KW-1185">Reference proteome</keyword>
<keyword evidence="3" id="KW-0732">Signal</keyword>
<keyword evidence="2" id="KW-0812">Transmembrane</keyword>
<evidence type="ECO:0000313" key="4">
    <source>
        <dbReference type="EMBL" id="KAL3876821.1"/>
    </source>
</evidence>
<evidence type="ECO:0000256" key="2">
    <source>
        <dbReference type="SAM" id="Phobius"/>
    </source>
</evidence>
<keyword evidence="2" id="KW-1133">Transmembrane helix</keyword>
<accession>A0ABD3WTX5</accession>
<feature type="transmembrane region" description="Helical" evidence="2">
    <location>
        <begin position="114"/>
        <end position="136"/>
    </location>
</feature>
<evidence type="ECO:0000313" key="5">
    <source>
        <dbReference type="Proteomes" id="UP001634394"/>
    </source>
</evidence>
<dbReference type="AlphaFoldDB" id="A0ABD3WTX5"/>
<comment type="caution">
    <text evidence="4">The sequence shown here is derived from an EMBL/GenBank/DDBJ whole genome shotgun (WGS) entry which is preliminary data.</text>
</comment>
<proteinExistence type="predicted"/>
<keyword evidence="2" id="KW-0472">Membrane</keyword>
<protein>
    <submittedName>
        <fullName evidence="4">Uncharacterized protein</fullName>
    </submittedName>
</protein>
<sequence length="231" mass="26591">MASGKLVVSVLIAVQFFSEICCSVAFPVEDYAKRSDTEPEVKFFECHAMACLIGTQFCDRFWKRCDDCFLYEKDCFTSRQQQNCTVFCQEMWFSKQREILKNEKYKTGEGQQAALPWIVTTAVLAIILLACGCVFFREKIRTSVRWFGKELHNYCGKYDVEDNRGSKTPETVTFLAQHEILTPEQHPTGNIKPTIEATGPRTQHHDAYQTLDPNSLYSKDPFFPMPETSEE</sequence>
<name>A0ABD3WTX5_SINWO</name>
<gene>
    <name evidence="4" type="ORF">ACJMK2_034614</name>
</gene>
<organism evidence="4 5">
    <name type="scientific">Sinanodonta woodiana</name>
    <name type="common">Chinese pond mussel</name>
    <name type="synonym">Anodonta woodiana</name>
    <dbReference type="NCBI Taxonomy" id="1069815"/>
    <lineage>
        <taxon>Eukaryota</taxon>
        <taxon>Metazoa</taxon>
        <taxon>Spiralia</taxon>
        <taxon>Lophotrochozoa</taxon>
        <taxon>Mollusca</taxon>
        <taxon>Bivalvia</taxon>
        <taxon>Autobranchia</taxon>
        <taxon>Heteroconchia</taxon>
        <taxon>Palaeoheterodonta</taxon>
        <taxon>Unionida</taxon>
        <taxon>Unionoidea</taxon>
        <taxon>Unionidae</taxon>
        <taxon>Unioninae</taxon>
        <taxon>Sinanodonta</taxon>
    </lineage>
</organism>
<feature type="region of interest" description="Disordered" evidence="1">
    <location>
        <begin position="183"/>
        <end position="206"/>
    </location>
</feature>